<protein>
    <recommendedName>
        <fullName evidence="4">Flp pilus-assembly TadG-like N-terminal domain-containing protein</fullName>
    </recommendedName>
</protein>
<dbReference type="InterPro" id="IPR012332">
    <property type="entry name" value="Autotransporter_pectin_lyase_C"/>
</dbReference>
<evidence type="ECO:0008006" key="4">
    <source>
        <dbReference type="Google" id="ProtNLM"/>
    </source>
</evidence>
<evidence type="ECO:0000256" key="1">
    <source>
        <dbReference type="SAM" id="Phobius"/>
    </source>
</evidence>
<evidence type="ECO:0000313" key="2">
    <source>
        <dbReference type="EMBL" id="WAH41705.1"/>
    </source>
</evidence>
<accession>A0ABY6ZIG7</accession>
<feature type="transmembrane region" description="Helical" evidence="1">
    <location>
        <begin position="15"/>
        <end position="38"/>
    </location>
</feature>
<name>A0ABY6ZIG7_9BACL</name>
<keyword evidence="1" id="KW-1133">Transmembrane helix</keyword>
<proteinExistence type="predicted"/>
<evidence type="ECO:0000313" key="3">
    <source>
        <dbReference type="Proteomes" id="UP001164761"/>
    </source>
</evidence>
<reference evidence="2" key="1">
    <citation type="submission" date="2022-08" db="EMBL/GenBank/DDBJ databases">
        <title>Alicyclobacillus fastidiosus DSM 17978, complete genome.</title>
        <authorList>
            <person name="Wang Q."/>
            <person name="Cai R."/>
            <person name="Wang Z."/>
        </authorList>
    </citation>
    <scope>NUCLEOTIDE SEQUENCE</scope>
    <source>
        <strain evidence="2">DSM 17978</strain>
    </source>
</reference>
<gene>
    <name evidence="2" type="ORF">NZD89_26430</name>
</gene>
<dbReference type="Gene3D" id="2.160.20.20">
    <property type="match status" value="1"/>
</dbReference>
<keyword evidence="1" id="KW-0472">Membrane</keyword>
<dbReference type="EMBL" id="CP104067">
    <property type="protein sequence ID" value="WAH41705.1"/>
    <property type="molecule type" value="Genomic_DNA"/>
</dbReference>
<sequence length="437" mass="45297">MMRWLQNRVDDNEGGYTLIWVMLLCVIMISLVSAVIYAQMYGMTKASSSFQNDTSGQDASDVAAQSGFAKIEQEIEQIVAQAGALTSINGVNSAIQQVISGLQSEGYTVTLTGSYTDANDNLHEILRVTDAGGSSINVDVTFAVNESGPVQPEQNPYPYGKYAGEYVSDGETTNQSQIDAIGREQTGQYILVNSLTPGGQPSSLTLNSGAQLTYGSDGHMAEFVTGDIEANSNASLTVDGSLCASNITLNSNSSTNVTGDVIADQLTLGSGSTLNVTGRLTVDSLVLDGDSTLNVGGAVYDGSSLTLNSDTSLTITHDATIDGSIFINSGTTLAVDGSLYETGAVTLNAGSTLQVQNNAEISGDAMLNSGSRMTVGLNLCLSGTMTMNSGPVVTVGEQALIHKLVNNGGTLRANPYTNTGTCPVAAQGYSLTSITEV</sequence>
<keyword evidence="1" id="KW-0812">Transmembrane</keyword>
<dbReference type="Proteomes" id="UP001164761">
    <property type="component" value="Chromosome"/>
</dbReference>
<dbReference type="RefSeq" id="WP_268005613.1">
    <property type="nucleotide sequence ID" value="NZ_BSUT01000001.1"/>
</dbReference>
<organism evidence="2 3">
    <name type="scientific">Alicyclobacillus fastidiosus</name>
    <dbReference type="NCBI Taxonomy" id="392011"/>
    <lineage>
        <taxon>Bacteria</taxon>
        <taxon>Bacillati</taxon>
        <taxon>Bacillota</taxon>
        <taxon>Bacilli</taxon>
        <taxon>Bacillales</taxon>
        <taxon>Alicyclobacillaceae</taxon>
        <taxon>Alicyclobacillus</taxon>
    </lineage>
</organism>
<keyword evidence="3" id="KW-1185">Reference proteome</keyword>